<evidence type="ECO:0000256" key="4">
    <source>
        <dbReference type="ARBA" id="ARBA00023242"/>
    </source>
</evidence>
<feature type="domain" description="SLED" evidence="7">
    <location>
        <begin position="106"/>
        <end position="209"/>
    </location>
</feature>
<dbReference type="Gene3D" id="2.30.30.140">
    <property type="match status" value="1"/>
</dbReference>
<dbReference type="PANTHER" id="PTHR12247:SF132">
    <property type="entry name" value="POLYCOMB PROTEIN SCM"/>
    <property type="match status" value="1"/>
</dbReference>
<dbReference type="SMART" id="SM00561">
    <property type="entry name" value="MBT"/>
    <property type="match status" value="1"/>
</dbReference>
<evidence type="ECO:0000256" key="3">
    <source>
        <dbReference type="ARBA" id="ARBA00022737"/>
    </source>
</evidence>
<organism evidence="8 9">
    <name type="scientific">Diploptera punctata</name>
    <name type="common">Pacific beetle cockroach</name>
    <dbReference type="NCBI Taxonomy" id="6984"/>
    <lineage>
        <taxon>Eukaryota</taxon>
        <taxon>Metazoa</taxon>
        <taxon>Ecdysozoa</taxon>
        <taxon>Arthropoda</taxon>
        <taxon>Hexapoda</taxon>
        <taxon>Insecta</taxon>
        <taxon>Pterygota</taxon>
        <taxon>Neoptera</taxon>
        <taxon>Polyneoptera</taxon>
        <taxon>Dictyoptera</taxon>
        <taxon>Blattodea</taxon>
        <taxon>Blaberoidea</taxon>
        <taxon>Blaberidae</taxon>
        <taxon>Diplopterinae</taxon>
        <taxon>Diploptera</taxon>
    </lineage>
</organism>
<dbReference type="InterPro" id="IPR004092">
    <property type="entry name" value="Mbt"/>
</dbReference>
<feature type="repeat" description="MBT" evidence="5">
    <location>
        <begin position="1"/>
        <end position="66"/>
    </location>
</feature>
<dbReference type="GO" id="GO:0003682">
    <property type="term" value="F:chromatin binding"/>
    <property type="evidence" value="ECO:0007669"/>
    <property type="project" value="TreeGrafter"/>
</dbReference>
<evidence type="ECO:0000256" key="1">
    <source>
        <dbReference type="ARBA" id="ARBA00004123"/>
    </source>
</evidence>
<feature type="non-terminal residue" evidence="8">
    <location>
        <position position="487"/>
    </location>
</feature>
<feature type="region of interest" description="Disordered" evidence="6">
    <location>
        <begin position="365"/>
        <end position="407"/>
    </location>
</feature>
<dbReference type="Gene3D" id="1.10.150.50">
    <property type="entry name" value="Transcription Factor, Ets-1"/>
    <property type="match status" value="1"/>
</dbReference>
<reference evidence="8" key="1">
    <citation type="journal article" date="2023" name="IScience">
        <title>Live-bearing cockroach genome reveals convergent evolutionary mechanisms linked to viviparity in insects and beyond.</title>
        <authorList>
            <person name="Fouks B."/>
            <person name="Harrison M.C."/>
            <person name="Mikhailova A.A."/>
            <person name="Marchal E."/>
            <person name="English S."/>
            <person name="Carruthers M."/>
            <person name="Jennings E.C."/>
            <person name="Chiamaka E.L."/>
            <person name="Frigard R.A."/>
            <person name="Pippel M."/>
            <person name="Attardo G.M."/>
            <person name="Benoit J.B."/>
            <person name="Bornberg-Bauer E."/>
            <person name="Tobe S.S."/>
        </authorList>
    </citation>
    <scope>NUCLEOTIDE SEQUENCE</scope>
    <source>
        <strain evidence="8">Stay&amp;Tobe</strain>
    </source>
</reference>
<dbReference type="InterPro" id="IPR038348">
    <property type="entry name" value="SLED_sf"/>
</dbReference>
<keyword evidence="3" id="KW-0677">Repeat</keyword>
<feature type="compositionally biased region" description="Basic and acidic residues" evidence="6">
    <location>
        <begin position="316"/>
        <end position="325"/>
    </location>
</feature>
<dbReference type="Pfam" id="PF02820">
    <property type="entry name" value="MBT"/>
    <property type="match status" value="1"/>
</dbReference>
<evidence type="ECO:0000259" key="7">
    <source>
        <dbReference type="Pfam" id="PF12140"/>
    </source>
</evidence>
<dbReference type="SUPFAM" id="SSF47769">
    <property type="entry name" value="SAM/Pointed domain"/>
    <property type="match status" value="1"/>
</dbReference>
<reference evidence="8" key="2">
    <citation type="submission" date="2023-05" db="EMBL/GenBank/DDBJ databases">
        <authorList>
            <person name="Fouks B."/>
        </authorList>
    </citation>
    <scope>NUCLEOTIDE SEQUENCE</scope>
    <source>
        <strain evidence="8">Stay&amp;Tobe</strain>
        <tissue evidence="8">Testes</tissue>
    </source>
</reference>
<evidence type="ECO:0000256" key="2">
    <source>
        <dbReference type="ARBA" id="ARBA00022491"/>
    </source>
</evidence>
<keyword evidence="2" id="KW-0678">Repressor</keyword>
<gene>
    <name evidence="8" type="ORF">L9F63_025601</name>
</gene>
<dbReference type="InterPro" id="IPR021987">
    <property type="entry name" value="SLED"/>
</dbReference>
<dbReference type="Proteomes" id="UP001233999">
    <property type="component" value="Unassembled WGS sequence"/>
</dbReference>
<dbReference type="SUPFAM" id="SSF63748">
    <property type="entry name" value="Tudor/PWWP/MBT"/>
    <property type="match status" value="1"/>
</dbReference>
<comment type="subcellular location">
    <subcellularLocation>
        <location evidence="1">Nucleus</location>
    </subcellularLocation>
</comment>
<dbReference type="InterPro" id="IPR050548">
    <property type="entry name" value="PcG_chromatin_remod_factors"/>
</dbReference>
<proteinExistence type="predicted"/>
<evidence type="ECO:0000256" key="5">
    <source>
        <dbReference type="PROSITE-ProRule" id="PRU00459"/>
    </source>
</evidence>
<keyword evidence="9" id="KW-1185">Reference proteome</keyword>
<comment type="caution">
    <text evidence="8">The sequence shown here is derived from an EMBL/GenBank/DDBJ whole genome shotgun (WGS) entry which is preliminary data.</text>
</comment>
<dbReference type="GO" id="GO:0005634">
    <property type="term" value="C:nucleus"/>
    <property type="evidence" value="ECO:0007669"/>
    <property type="project" value="UniProtKB-SubCell"/>
</dbReference>
<keyword evidence="4" id="KW-0539">Nucleus</keyword>
<dbReference type="AlphaFoldDB" id="A0AAD8E4H5"/>
<evidence type="ECO:0000313" key="9">
    <source>
        <dbReference type="Proteomes" id="UP001233999"/>
    </source>
</evidence>
<dbReference type="PANTHER" id="PTHR12247">
    <property type="entry name" value="POLYCOMB GROUP PROTEIN"/>
    <property type="match status" value="1"/>
</dbReference>
<dbReference type="Gene3D" id="3.90.1150.190">
    <property type="entry name" value="SLED domain"/>
    <property type="match status" value="1"/>
</dbReference>
<dbReference type="PROSITE" id="PS51079">
    <property type="entry name" value="MBT"/>
    <property type="match status" value="1"/>
</dbReference>
<name>A0AAD8E4H5_DIPPU</name>
<feature type="region of interest" description="Disordered" evidence="6">
    <location>
        <begin position="236"/>
        <end position="334"/>
    </location>
</feature>
<dbReference type="InterPro" id="IPR013761">
    <property type="entry name" value="SAM/pointed_sf"/>
</dbReference>
<sequence>MKLEVVNPENQNQICAATIIKIIEHLLWIQLESNDSFHPNHIVSMDSHDIFPVGWCESNSYPLKPPRSFHIQVKHQEVPQVVRNKKEMSGASNGQQPLLHQRSSWCPKIYFNHKCFSGPFLSKGKLAQLPKAKCLSMLISVAYKSSRVLKELQTDGKPEPGMHLEVLKAKYKNNTYRASVALVTAADEVPEFCKNVCNKLQVCPFMFGPVSIGDKNCPESCNTLSKTRFTQYWMHGKRKIGRPKGESSNLIPRPKKKRGRKRIFQKSETDMESGGTGNDSDASQDIADSNMSNGNSPTGSGGSSSSINGRRKYRKKEFPRSEIKTRGAKLPNFALQMRAGHWTRKQWKSSEDNHMYNEAKKVLIQSNTKYERHESPDSSMSGAERESDSHNSRVNSSNSDTSHDDVIELDSNPLHWTQDDVYQYLIKTEDCSQVAQQCKDELIDGQAFMLLNFPTLRENMFLDFKQAVQLCKHIERVKLSFYLQYVA</sequence>
<dbReference type="GO" id="GO:0042393">
    <property type="term" value="F:histone binding"/>
    <property type="evidence" value="ECO:0007669"/>
    <property type="project" value="TreeGrafter"/>
</dbReference>
<dbReference type="GO" id="GO:0045892">
    <property type="term" value="P:negative regulation of DNA-templated transcription"/>
    <property type="evidence" value="ECO:0007669"/>
    <property type="project" value="TreeGrafter"/>
</dbReference>
<feature type="compositionally biased region" description="Low complexity" evidence="6">
    <location>
        <begin position="289"/>
        <end position="308"/>
    </location>
</feature>
<feature type="compositionally biased region" description="Polar residues" evidence="6">
    <location>
        <begin position="278"/>
        <end position="287"/>
    </location>
</feature>
<accession>A0AAD8E4H5</accession>
<dbReference type="EMBL" id="JASPKZ010009780">
    <property type="protein sequence ID" value="KAJ9576506.1"/>
    <property type="molecule type" value="Genomic_DNA"/>
</dbReference>
<evidence type="ECO:0000313" key="8">
    <source>
        <dbReference type="EMBL" id="KAJ9576506.1"/>
    </source>
</evidence>
<protein>
    <recommendedName>
        <fullName evidence="7">SLED domain-containing protein</fullName>
    </recommendedName>
</protein>
<evidence type="ECO:0000256" key="6">
    <source>
        <dbReference type="SAM" id="MobiDB-lite"/>
    </source>
</evidence>
<dbReference type="CDD" id="cd20096">
    <property type="entry name" value="MBT_SFMBT_rpt4"/>
    <property type="match status" value="1"/>
</dbReference>
<dbReference type="Pfam" id="PF12140">
    <property type="entry name" value="SLED"/>
    <property type="match status" value="1"/>
</dbReference>
<feature type="compositionally biased region" description="Basic residues" evidence="6">
    <location>
        <begin position="253"/>
        <end position="264"/>
    </location>
</feature>